<dbReference type="AlphaFoldDB" id="A0AA47MVG8"/>
<feature type="compositionally biased region" description="Polar residues" evidence="1">
    <location>
        <begin position="165"/>
        <end position="175"/>
    </location>
</feature>
<accession>A0AA47MVG8</accession>
<protein>
    <submittedName>
        <fullName evidence="2">Uncharacterized protein</fullName>
    </submittedName>
</protein>
<name>A0AA47MVG8_MERPO</name>
<gene>
    <name evidence="2" type="ORF">N1851_013772</name>
</gene>
<dbReference type="EMBL" id="JAOPHQ010002485">
    <property type="protein sequence ID" value="KAK0146895.1"/>
    <property type="molecule type" value="Genomic_DNA"/>
</dbReference>
<keyword evidence="3" id="KW-1185">Reference proteome</keyword>
<feature type="region of interest" description="Disordered" evidence="1">
    <location>
        <begin position="148"/>
        <end position="175"/>
    </location>
</feature>
<evidence type="ECO:0000313" key="2">
    <source>
        <dbReference type="EMBL" id="KAK0146895.1"/>
    </source>
</evidence>
<evidence type="ECO:0000313" key="3">
    <source>
        <dbReference type="Proteomes" id="UP001174136"/>
    </source>
</evidence>
<sequence length="175" mass="19563">MQVDRTFMTFSMVKPEWSVPSSASSVSSSSARPRASRVGELGLKGRLSSLGTTCRARTSFHCAMSWATNIRTHGFDAATEKQPFVEGDMYVHLRGHLRRKEMVPCPFRSCKFKTNVYSTYNAHKCREHQNASDYDVAVVVQNVSNVSQDSDIEDDPVELPDENEAAQQQAVALRD</sequence>
<evidence type="ECO:0000256" key="1">
    <source>
        <dbReference type="SAM" id="MobiDB-lite"/>
    </source>
</evidence>
<comment type="caution">
    <text evidence="2">The sequence shown here is derived from an EMBL/GenBank/DDBJ whole genome shotgun (WGS) entry which is preliminary data.</text>
</comment>
<dbReference type="Proteomes" id="UP001174136">
    <property type="component" value="Unassembled WGS sequence"/>
</dbReference>
<organism evidence="2 3">
    <name type="scientific">Merluccius polli</name>
    <name type="common">Benguela hake</name>
    <name type="synonym">Merluccius cadenati</name>
    <dbReference type="NCBI Taxonomy" id="89951"/>
    <lineage>
        <taxon>Eukaryota</taxon>
        <taxon>Metazoa</taxon>
        <taxon>Chordata</taxon>
        <taxon>Craniata</taxon>
        <taxon>Vertebrata</taxon>
        <taxon>Euteleostomi</taxon>
        <taxon>Actinopterygii</taxon>
        <taxon>Neopterygii</taxon>
        <taxon>Teleostei</taxon>
        <taxon>Neoteleostei</taxon>
        <taxon>Acanthomorphata</taxon>
        <taxon>Zeiogadaria</taxon>
        <taxon>Gadariae</taxon>
        <taxon>Gadiformes</taxon>
        <taxon>Gadoidei</taxon>
        <taxon>Merlucciidae</taxon>
        <taxon>Merluccius</taxon>
    </lineage>
</organism>
<reference evidence="2" key="1">
    <citation type="journal article" date="2023" name="Front. Mar. Sci.">
        <title>A new Merluccius polli reference genome to investigate the effects of global change in West African waters.</title>
        <authorList>
            <person name="Mateo J.L."/>
            <person name="Blanco-Fernandez C."/>
            <person name="Garcia-Vazquez E."/>
            <person name="Machado-Schiaffino G."/>
        </authorList>
    </citation>
    <scope>NUCLEOTIDE SEQUENCE</scope>
    <source>
        <strain evidence="2">C29</strain>
        <tissue evidence="2">Fin</tissue>
    </source>
</reference>
<feature type="compositionally biased region" description="Acidic residues" evidence="1">
    <location>
        <begin position="150"/>
        <end position="164"/>
    </location>
</feature>
<proteinExistence type="predicted"/>